<sequence length="141" mass="15049">AAVDREAETYEVTFRATGRDGAPSTGWQADLKGHTGIASGLRFFPDLSSGSTTVRLPRGTYNLSADMLVDPAAPEKGADLINNPRFSVTGPTTVELDARTTRPVSFKVPDATATPTRAGMMYSLSTPETGITLWSDFTSFD</sequence>
<evidence type="ECO:0000313" key="1">
    <source>
        <dbReference type="EMBL" id="NEE05674.1"/>
    </source>
</evidence>
<accession>A0A6G3WJP3</accession>
<protein>
    <submittedName>
        <fullName evidence="1">Peptidase S8</fullName>
    </submittedName>
</protein>
<comment type="caution">
    <text evidence="1">The sequence shown here is derived from an EMBL/GenBank/DDBJ whole genome shotgun (WGS) entry which is preliminary data.</text>
</comment>
<feature type="non-terminal residue" evidence="1">
    <location>
        <position position="1"/>
    </location>
</feature>
<gene>
    <name evidence="1" type="ORF">G3M58_04420</name>
</gene>
<name>A0A6G3WJP3_9ACTN</name>
<dbReference type="AlphaFoldDB" id="A0A6G3WJP3"/>
<dbReference type="EMBL" id="JAAGMN010000422">
    <property type="protein sequence ID" value="NEE05674.1"/>
    <property type="molecule type" value="Genomic_DNA"/>
</dbReference>
<feature type="non-terminal residue" evidence="1">
    <location>
        <position position="141"/>
    </location>
</feature>
<proteinExistence type="predicted"/>
<reference evidence="1" key="1">
    <citation type="submission" date="2020-01" db="EMBL/GenBank/DDBJ databases">
        <title>Insect and environment-associated Actinomycetes.</title>
        <authorList>
            <person name="Currrie C."/>
            <person name="Chevrette M."/>
            <person name="Carlson C."/>
            <person name="Stubbendieck R."/>
            <person name="Wendt-Pienkowski E."/>
        </authorList>
    </citation>
    <scope>NUCLEOTIDE SEQUENCE</scope>
    <source>
        <strain evidence="1">SID7499</strain>
    </source>
</reference>
<organism evidence="1">
    <name type="scientific">Streptomyces sp. SID7499</name>
    <dbReference type="NCBI Taxonomy" id="2706086"/>
    <lineage>
        <taxon>Bacteria</taxon>
        <taxon>Bacillati</taxon>
        <taxon>Actinomycetota</taxon>
        <taxon>Actinomycetes</taxon>
        <taxon>Kitasatosporales</taxon>
        <taxon>Streptomycetaceae</taxon>
        <taxon>Streptomyces</taxon>
    </lineage>
</organism>